<dbReference type="Pfam" id="PF12705">
    <property type="entry name" value="PDDEXK_1"/>
    <property type="match status" value="1"/>
</dbReference>
<dbReference type="Gene3D" id="3.40.50.300">
    <property type="entry name" value="P-loop containing nucleotide triphosphate hydrolases"/>
    <property type="match status" value="1"/>
</dbReference>
<dbReference type="Gene3D" id="3.90.320.10">
    <property type="match status" value="1"/>
</dbReference>
<evidence type="ECO:0000313" key="2">
    <source>
        <dbReference type="EMBL" id="MBF1164508.1"/>
    </source>
</evidence>
<gene>
    <name evidence="2" type="ORF">HXL68_05665</name>
</gene>
<dbReference type="InterPro" id="IPR038726">
    <property type="entry name" value="PDDEXK_AddAB-type"/>
</dbReference>
<name>A0A930G184_9RHOO</name>
<dbReference type="EMBL" id="JABZMI010000077">
    <property type="protein sequence ID" value="MBF1164508.1"/>
    <property type="molecule type" value="Genomic_DNA"/>
</dbReference>
<comment type="caution">
    <text evidence="2">The sequence shown here is derived from an EMBL/GenBank/DDBJ whole genome shotgun (WGS) entry which is preliminary data.</text>
</comment>
<accession>A0A930G184</accession>
<dbReference type="NCBIfam" id="TIGR03623">
    <property type="entry name" value="probable DNA repair protein"/>
    <property type="match status" value="1"/>
</dbReference>
<dbReference type="Proteomes" id="UP000718593">
    <property type="component" value="Unassembled WGS sequence"/>
</dbReference>
<dbReference type="InterPro" id="IPR019925">
    <property type="entry name" value="DNA_repair_protein_predicted"/>
</dbReference>
<organism evidence="2 3">
    <name type="scientific">Dechloromonas agitata</name>
    <dbReference type="NCBI Taxonomy" id="73030"/>
    <lineage>
        <taxon>Bacteria</taxon>
        <taxon>Pseudomonadati</taxon>
        <taxon>Pseudomonadota</taxon>
        <taxon>Betaproteobacteria</taxon>
        <taxon>Rhodocyclales</taxon>
        <taxon>Azonexaceae</taxon>
        <taxon>Dechloromonas</taxon>
    </lineage>
</organism>
<proteinExistence type="predicted"/>
<protein>
    <submittedName>
        <fullName evidence="2">PD-(D/E)XK nuclease family protein</fullName>
    </submittedName>
</protein>
<reference evidence="2" key="1">
    <citation type="submission" date="2020-04" db="EMBL/GenBank/DDBJ databases">
        <title>Deep metagenomics examines the oral microbiome during advanced dental caries in children, revealing novel taxa and co-occurrences with host molecules.</title>
        <authorList>
            <person name="Baker J.L."/>
            <person name="Morton J.T."/>
            <person name="Dinis M."/>
            <person name="Alvarez R."/>
            <person name="Tran N.C."/>
            <person name="Knight R."/>
            <person name="Edlund A."/>
        </authorList>
    </citation>
    <scope>NUCLEOTIDE SEQUENCE</scope>
    <source>
        <strain evidence="2">JCVI_32_bin.24</strain>
    </source>
</reference>
<dbReference type="InterPro" id="IPR027417">
    <property type="entry name" value="P-loop_NTPase"/>
</dbReference>
<sequence length="914" mass="98950">MSALQSHIERPGDTLYVCATSRLAQTLRTIPPSDDCRVWRTPRTLTLGQWFADLGNEALIAGLDDLPHPLDSFSEGLLWEQVIASSLNDAAQLFDLGGMASAAAEALALQRNWMLPDTGAELSSEGGLFLRWRDAFLDRCKEIDSLDLGGWNERVISLLEKGFFSIPGRLKVVGFDRTTPMENRLFAALAARGSVVEFCPPSSVGKRVLHDDAVSAEVGQASAVSLADSDAECAAVVAWAIEQMAQGPGRSIGIVAPDLASVREKLHHLLDDALVPESLRPGAGDQPRPFNFSLGHNLAEQPLIRVALDLLSVATSRGAIEQRRLSGVLLAGGWSAADSEADERARLDASMRQDLSCFTSGHALLQLAERLAQQGHELCPLTVAALRGLLEIASSGPHRRHASEWADHFRACLGAAGWPGERPLSSPEFQARAAFADVLDNLAALDALLGPIGATEAVRRLNQICRQRIFQPETRGNPNIQILGVLESAGLSFDALWVMGMNDDTWPPAPRPNPLLPATVQREAGSARSSAEVEFDFARRVHSRLLHAAPEITFSYALADGNKIRRPSPLLEGMAQIVSHYAYPQTLANQLASANSGACEAVDDTLAPPVAAGEVVGGGSSLLQAQAICPAWAFYQYRLGAKALNEPVEGFNPADRGTLVHATLEAFWTEVTSSNALRSLNSDERAAAISRAAIAGIAQFEKSSHQTLSSRIREIEAKRLERILGLWLEIEAKRTVPFTVVAREERRVIRVADIAVNVVIDRIDELADGRRIVLDYKTGASIDIKNWASQRITQPQVPIYAALAGEDVSAIAFAKVQLDKPAFVGVAEDSDMLPGVPGVGDDKQRLFPPAAYPSWTSVIQHWEARLEAIAQEIKDGHAPVLFADEKELQYCDVLPLLRLPEYRRLHAQSGSSAP</sequence>
<dbReference type="InterPro" id="IPR011604">
    <property type="entry name" value="PDDEXK-like_dom_sf"/>
</dbReference>
<dbReference type="AlphaFoldDB" id="A0A930G184"/>
<feature type="domain" description="PD-(D/E)XK endonuclease-like" evidence="1">
    <location>
        <begin position="623"/>
        <end position="881"/>
    </location>
</feature>
<dbReference type="SUPFAM" id="SSF52540">
    <property type="entry name" value="P-loop containing nucleoside triphosphate hydrolases"/>
    <property type="match status" value="1"/>
</dbReference>
<evidence type="ECO:0000259" key="1">
    <source>
        <dbReference type="Pfam" id="PF12705"/>
    </source>
</evidence>
<evidence type="ECO:0000313" key="3">
    <source>
        <dbReference type="Proteomes" id="UP000718593"/>
    </source>
</evidence>